<organism evidence="2 3">
    <name type="scientific">Dorcoceras hygrometricum</name>
    <dbReference type="NCBI Taxonomy" id="472368"/>
    <lineage>
        <taxon>Eukaryota</taxon>
        <taxon>Viridiplantae</taxon>
        <taxon>Streptophyta</taxon>
        <taxon>Embryophyta</taxon>
        <taxon>Tracheophyta</taxon>
        <taxon>Spermatophyta</taxon>
        <taxon>Magnoliopsida</taxon>
        <taxon>eudicotyledons</taxon>
        <taxon>Gunneridae</taxon>
        <taxon>Pentapetalae</taxon>
        <taxon>asterids</taxon>
        <taxon>lamiids</taxon>
        <taxon>Lamiales</taxon>
        <taxon>Gesneriaceae</taxon>
        <taxon>Didymocarpoideae</taxon>
        <taxon>Trichosporeae</taxon>
        <taxon>Loxocarpinae</taxon>
        <taxon>Dorcoceras</taxon>
    </lineage>
</organism>
<evidence type="ECO:0000313" key="3">
    <source>
        <dbReference type="Proteomes" id="UP000250235"/>
    </source>
</evidence>
<name>A0A2Z7DDS6_9LAMI</name>
<keyword evidence="3" id="KW-1185">Reference proteome</keyword>
<sequence>MEVFLDDLEGNDFNNLFKLLPSFYKNLRESVTRNDGIRCFVSCLPGPFYCRLFPSHTLNFVYSSFSLQWLSKVPDGLENNKESIHWQWQVPAEYERVFTTFLASPGEEVVRGGPMVLICVGPFQKR</sequence>
<dbReference type="EMBL" id="KQ987224">
    <property type="protein sequence ID" value="KZV57970.1"/>
    <property type="molecule type" value="Genomic_DNA"/>
</dbReference>
<accession>A0A2Z7DDS6</accession>
<dbReference type="GO" id="GO:0032259">
    <property type="term" value="P:methylation"/>
    <property type="evidence" value="ECO:0007669"/>
    <property type="project" value="UniProtKB-KW"/>
</dbReference>
<keyword evidence="2" id="KW-0489">Methyltransferase</keyword>
<dbReference type="GO" id="GO:0008168">
    <property type="term" value="F:methyltransferase activity"/>
    <property type="evidence" value="ECO:0007669"/>
    <property type="project" value="UniProtKB-KW"/>
</dbReference>
<dbReference type="SUPFAM" id="SSF53335">
    <property type="entry name" value="S-adenosyl-L-methionine-dependent methyltransferases"/>
    <property type="match status" value="1"/>
</dbReference>
<protein>
    <submittedName>
        <fullName evidence="2">Salicylate carboxymethyltransferase-like</fullName>
    </submittedName>
</protein>
<keyword evidence="2" id="KW-0808">Transferase</keyword>
<reference evidence="2 3" key="1">
    <citation type="journal article" date="2015" name="Proc. Natl. Acad. Sci. U.S.A.">
        <title>The resurrection genome of Boea hygrometrica: A blueprint for survival of dehydration.</title>
        <authorList>
            <person name="Xiao L."/>
            <person name="Yang G."/>
            <person name="Zhang L."/>
            <person name="Yang X."/>
            <person name="Zhao S."/>
            <person name="Ji Z."/>
            <person name="Zhou Q."/>
            <person name="Hu M."/>
            <person name="Wang Y."/>
            <person name="Chen M."/>
            <person name="Xu Y."/>
            <person name="Jin H."/>
            <person name="Xiao X."/>
            <person name="Hu G."/>
            <person name="Bao F."/>
            <person name="Hu Y."/>
            <person name="Wan P."/>
            <person name="Li L."/>
            <person name="Deng X."/>
            <person name="Kuang T."/>
            <person name="Xiang C."/>
            <person name="Zhu J.K."/>
            <person name="Oliver M.J."/>
            <person name="He Y."/>
        </authorList>
    </citation>
    <scope>NUCLEOTIDE SEQUENCE [LARGE SCALE GENOMIC DNA]</scope>
    <source>
        <strain evidence="3">cv. XS01</strain>
    </source>
</reference>
<dbReference type="InterPro" id="IPR029063">
    <property type="entry name" value="SAM-dependent_MTases_sf"/>
</dbReference>
<dbReference type="OrthoDB" id="1523883at2759"/>
<dbReference type="Gene3D" id="3.40.50.150">
    <property type="entry name" value="Vaccinia Virus protein VP39"/>
    <property type="match status" value="1"/>
</dbReference>
<proteinExistence type="inferred from homology"/>
<evidence type="ECO:0000256" key="1">
    <source>
        <dbReference type="ARBA" id="ARBA00007967"/>
    </source>
</evidence>
<gene>
    <name evidence="2" type="ORF">F511_12126</name>
</gene>
<dbReference type="InterPro" id="IPR005299">
    <property type="entry name" value="MeTrfase_7"/>
</dbReference>
<dbReference type="PANTHER" id="PTHR31009">
    <property type="entry name" value="S-ADENOSYL-L-METHIONINE:CARBOXYL METHYLTRANSFERASE FAMILY PROTEIN"/>
    <property type="match status" value="1"/>
</dbReference>
<comment type="similarity">
    <text evidence="1">Belongs to the methyltransferase superfamily. Type-7 methyltransferase family.</text>
</comment>
<dbReference type="Pfam" id="PF03492">
    <property type="entry name" value="Methyltransf_7"/>
    <property type="match status" value="1"/>
</dbReference>
<evidence type="ECO:0000313" key="2">
    <source>
        <dbReference type="EMBL" id="KZV57970.1"/>
    </source>
</evidence>
<dbReference type="Proteomes" id="UP000250235">
    <property type="component" value="Unassembled WGS sequence"/>
</dbReference>
<dbReference type="AlphaFoldDB" id="A0A2Z7DDS6"/>